<evidence type="ECO:0000313" key="2">
    <source>
        <dbReference type="EMBL" id="OGD97471.1"/>
    </source>
</evidence>
<name>A0A1F5H040_9BACT</name>
<dbReference type="InterPro" id="IPR013321">
    <property type="entry name" value="Arc_rbn_hlx_hlx"/>
</dbReference>
<comment type="caution">
    <text evidence="2">The sequence shown here is derived from an EMBL/GenBank/DDBJ whole genome shotgun (WGS) entry which is preliminary data.</text>
</comment>
<proteinExistence type="predicted"/>
<accession>A0A1F5H040</accession>
<reference evidence="2 3" key="1">
    <citation type="journal article" date="2016" name="Nat. Commun.">
        <title>Thousands of microbial genomes shed light on interconnected biogeochemical processes in an aquifer system.</title>
        <authorList>
            <person name="Anantharaman K."/>
            <person name="Brown C.T."/>
            <person name="Hug L.A."/>
            <person name="Sharon I."/>
            <person name="Castelle C.J."/>
            <person name="Probst A.J."/>
            <person name="Thomas B.C."/>
            <person name="Singh A."/>
            <person name="Wilkins M.J."/>
            <person name="Karaoz U."/>
            <person name="Brodie E.L."/>
            <person name="Williams K.H."/>
            <person name="Hubbard S.S."/>
            <person name="Banfield J.F."/>
        </authorList>
    </citation>
    <scope>NUCLEOTIDE SEQUENCE [LARGE SCALE GENOMIC DNA]</scope>
</reference>
<dbReference type="GO" id="GO:0006355">
    <property type="term" value="P:regulation of DNA-templated transcription"/>
    <property type="evidence" value="ECO:0007669"/>
    <property type="project" value="InterPro"/>
</dbReference>
<evidence type="ECO:0000259" key="1">
    <source>
        <dbReference type="Pfam" id="PF01402"/>
    </source>
</evidence>
<protein>
    <recommendedName>
        <fullName evidence="1">Ribbon-helix-helix protein CopG domain-containing protein</fullName>
    </recommendedName>
</protein>
<dbReference type="AlphaFoldDB" id="A0A1F5H040"/>
<dbReference type="Proteomes" id="UP000176666">
    <property type="component" value="Unassembled WGS sequence"/>
</dbReference>
<feature type="domain" description="Ribbon-helix-helix protein CopG" evidence="1">
    <location>
        <begin position="9"/>
        <end position="48"/>
    </location>
</feature>
<sequence>MLYIRHMIRTQVYLPKDLYRNIDLIAKREKKAKAKIIREALEKSLAQKQGNAGDALLRIAKLAKKLNAKGPKDLSANIDKYLYE</sequence>
<dbReference type="InterPro" id="IPR002145">
    <property type="entry name" value="CopG"/>
</dbReference>
<gene>
    <name evidence="2" type="ORF">A3F02_01770</name>
</gene>
<dbReference type="Gene3D" id="1.10.1220.10">
    <property type="entry name" value="Met repressor-like"/>
    <property type="match status" value="1"/>
</dbReference>
<dbReference type="EMBL" id="MFBJ01000004">
    <property type="protein sequence ID" value="OGD97471.1"/>
    <property type="molecule type" value="Genomic_DNA"/>
</dbReference>
<dbReference type="Pfam" id="PF01402">
    <property type="entry name" value="RHH_1"/>
    <property type="match status" value="1"/>
</dbReference>
<organism evidence="2 3">
    <name type="scientific">Candidatus Curtissbacteria bacterium RIFCSPHIGHO2_12_FULL_38_9b</name>
    <dbReference type="NCBI Taxonomy" id="1797720"/>
    <lineage>
        <taxon>Bacteria</taxon>
        <taxon>Candidatus Curtissiibacteriota</taxon>
    </lineage>
</organism>
<evidence type="ECO:0000313" key="3">
    <source>
        <dbReference type="Proteomes" id="UP000176666"/>
    </source>
</evidence>